<organism evidence="2 3">
    <name type="scientific">Populus alba x Populus x berolinensis</name>
    <dbReference type="NCBI Taxonomy" id="444605"/>
    <lineage>
        <taxon>Eukaryota</taxon>
        <taxon>Viridiplantae</taxon>
        <taxon>Streptophyta</taxon>
        <taxon>Embryophyta</taxon>
        <taxon>Tracheophyta</taxon>
        <taxon>Spermatophyta</taxon>
        <taxon>Magnoliopsida</taxon>
        <taxon>eudicotyledons</taxon>
        <taxon>Gunneridae</taxon>
        <taxon>Pentapetalae</taxon>
        <taxon>rosids</taxon>
        <taxon>fabids</taxon>
        <taxon>Malpighiales</taxon>
        <taxon>Salicaceae</taxon>
        <taxon>Saliceae</taxon>
        <taxon>Populus</taxon>
    </lineage>
</organism>
<dbReference type="Proteomes" id="UP001164929">
    <property type="component" value="Chromosome 1"/>
</dbReference>
<comment type="caution">
    <text evidence="2">The sequence shown here is derived from an EMBL/GenBank/DDBJ whole genome shotgun (WGS) entry which is preliminary data.</text>
</comment>
<protein>
    <submittedName>
        <fullName evidence="2">Uncharacterized protein</fullName>
    </submittedName>
</protein>
<evidence type="ECO:0000256" key="1">
    <source>
        <dbReference type="SAM" id="Phobius"/>
    </source>
</evidence>
<sequence length="120" mass="12617">MPKMLALMAVQRQTAASRSRRPWMTLQQGFTGGVPTVTLSNEPSKSAHTPNLSASFGHFPPEGFGVGVGTVGVGLGLGGGGQLLLLAVTREKKRRLTARKRASDVVLLEAIEESSSSSEL</sequence>
<gene>
    <name evidence="2" type="ORF">NC653_001754</name>
</gene>
<reference evidence="2 3" key="1">
    <citation type="journal article" date="2023" name="Mol. Ecol. Resour.">
        <title>Chromosome-level genome assembly of a triploid poplar Populus alba 'Berolinensis'.</title>
        <authorList>
            <person name="Chen S."/>
            <person name="Yu Y."/>
            <person name="Wang X."/>
            <person name="Wang S."/>
            <person name="Zhang T."/>
            <person name="Zhou Y."/>
            <person name="He R."/>
            <person name="Meng N."/>
            <person name="Wang Y."/>
            <person name="Liu W."/>
            <person name="Liu Z."/>
            <person name="Liu J."/>
            <person name="Guo Q."/>
            <person name="Huang H."/>
            <person name="Sederoff R.R."/>
            <person name="Wang G."/>
            <person name="Qu G."/>
            <person name="Chen S."/>
        </authorList>
    </citation>
    <scope>NUCLEOTIDE SEQUENCE [LARGE SCALE GENOMIC DNA]</scope>
    <source>
        <strain evidence="2">SC-2020</strain>
    </source>
</reference>
<evidence type="ECO:0000313" key="2">
    <source>
        <dbReference type="EMBL" id="KAJ7011418.1"/>
    </source>
</evidence>
<accession>A0AAD6RLZ8</accession>
<keyword evidence="1" id="KW-1133">Transmembrane helix</keyword>
<keyword evidence="1" id="KW-0812">Transmembrane</keyword>
<evidence type="ECO:0000313" key="3">
    <source>
        <dbReference type="Proteomes" id="UP001164929"/>
    </source>
</evidence>
<dbReference type="AlphaFoldDB" id="A0AAD6RLZ8"/>
<proteinExistence type="predicted"/>
<dbReference type="EMBL" id="JAQIZT010000001">
    <property type="protein sequence ID" value="KAJ7011418.1"/>
    <property type="molecule type" value="Genomic_DNA"/>
</dbReference>
<feature type="transmembrane region" description="Helical" evidence="1">
    <location>
        <begin position="64"/>
        <end position="89"/>
    </location>
</feature>
<keyword evidence="1" id="KW-0472">Membrane</keyword>
<name>A0AAD6RLZ8_9ROSI</name>
<keyword evidence="3" id="KW-1185">Reference proteome</keyword>